<dbReference type="InterPro" id="IPR025707">
    <property type="entry name" value="DNA_bp_PD1"/>
</dbReference>
<dbReference type="PIRSF" id="PIRSF016702">
    <property type="entry name" value="DNA_bp_PD1"/>
    <property type="match status" value="1"/>
</dbReference>
<dbReference type="Proteomes" id="UP000326865">
    <property type="component" value="Unassembled WGS sequence"/>
</dbReference>
<dbReference type="PANTHER" id="PTHR34988:SF1">
    <property type="entry name" value="DNA-BINDING PROTEIN"/>
    <property type="match status" value="1"/>
</dbReference>
<evidence type="ECO:0000313" key="2">
    <source>
        <dbReference type="EMBL" id="KAB7515196.1"/>
    </source>
</evidence>
<dbReference type="PANTHER" id="PTHR34988">
    <property type="entry name" value="PROTEIN, PUTATIVE-RELATED"/>
    <property type="match status" value="1"/>
</dbReference>
<dbReference type="Pfam" id="PF03479">
    <property type="entry name" value="PCC"/>
    <property type="match status" value="1"/>
</dbReference>
<dbReference type="InterPro" id="IPR005175">
    <property type="entry name" value="PPC_dom"/>
</dbReference>
<evidence type="ECO:0000313" key="4">
    <source>
        <dbReference type="Proteomes" id="UP000326302"/>
    </source>
</evidence>
<dbReference type="CDD" id="cd11378">
    <property type="entry name" value="DUF296"/>
    <property type="match status" value="1"/>
</dbReference>
<organism evidence="2 4">
    <name type="scientific">Halosegnis rubeus</name>
    <dbReference type="NCBI Taxonomy" id="2212850"/>
    <lineage>
        <taxon>Archaea</taxon>
        <taxon>Methanobacteriati</taxon>
        <taxon>Methanobacteriota</taxon>
        <taxon>Stenosarchaea group</taxon>
        <taxon>Halobacteria</taxon>
        <taxon>Halobacteriales</taxon>
        <taxon>Natronomonadaceae</taxon>
        <taxon>Halosegnis</taxon>
    </lineage>
</organism>
<gene>
    <name evidence="3" type="ORF">DM867_03695</name>
    <name evidence="2" type="ORF">DMP03_08075</name>
</gene>
<evidence type="ECO:0000313" key="3">
    <source>
        <dbReference type="EMBL" id="KAB7516250.1"/>
    </source>
</evidence>
<sequence length="140" mass="15683">MDYRELEGTREFVAGLDHGGDWRAQIETFAAEEDIGAAFFVGLGAVQDVEFYFYDQDEQEYYPEYFDEPLEVAACVGNISTLDGEPFAHTHAVCSREDATTVAGHLNSGTVFAGELYVRAFDADLVREHDETTDLDLWPL</sequence>
<dbReference type="Proteomes" id="UP000326302">
    <property type="component" value="Unassembled WGS sequence"/>
</dbReference>
<comment type="caution">
    <text evidence="2">The sequence shown here is derived from an EMBL/GenBank/DDBJ whole genome shotgun (WGS) entry which is preliminary data.</text>
</comment>
<dbReference type="OrthoDB" id="371648at2157"/>
<proteinExistence type="predicted"/>
<accession>A0A5N5U961</accession>
<protein>
    <submittedName>
        <fullName evidence="2">DUF296 domain-containing protein</fullName>
    </submittedName>
</protein>
<dbReference type="Gene3D" id="3.30.1330.80">
    <property type="entry name" value="Hypothetical protein, similar to alpha- acetolactate decarboxylase, domain 2"/>
    <property type="match status" value="1"/>
</dbReference>
<keyword evidence="5" id="KW-1185">Reference proteome</keyword>
<accession>A0A5N5UCN4</accession>
<feature type="domain" description="PPC" evidence="1">
    <location>
        <begin position="5"/>
        <end position="140"/>
    </location>
</feature>
<dbReference type="EMBL" id="QJOW01000003">
    <property type="protein sequence ID" value="KAB7515196.1"/>
    <property type="molecule type" value="Genomic_DNA"/>
</dbReference>
<dbReference type="SUPFAM" id="SSF117856">
    <property type="entry name" value="AF0104/ALDC/Ptd012-like"/>
    <property type="match status" value="1"/>
</dbReference>
<dbReference type="AlphaFoldDB" id="A0A5N5U961"/>
<evidence type="ECO:0000313" key="5">
    <source>
        <dbReference type="Proteomes" id="UP000326865"/>
    </source>
</evidence>
<reference evidence="4 5" key="1">
    <citation type="submission" date="2019-10" db="EMBL/GenBank/DDBJ databases">
        <title>Unraveling microbial dark matter from salterns through culturing: the case of the genus Halosegnis.</title>
        <authorList>
            <person name="Duran-Viseras A."/>
            <person name="Andrei A.-S."/>
            <person name="Vera-Gargallo B."/>
            <person name="Ghai R."/>
            <person name="Sanchez-Porro C."/>
            <person name="Ventosa A."/>
        </authorList>
    </citation>
    <scope>NUCLEOTIDE SEQUENCE [LARGE SCALE GENOMIC DNA]</scope>
    <source>
        <strain evidence="2 4">F17-44</strain>
        <strain evidence="3 5">F18-79</strain>
    </source>
</reference>
<dbReference type="PROSITE" id="PS51742">
    <property type="entry name" value="PPC"/>
    <property type="match status" value="1"/>
</dbReference>
<evidence type="ECO:0000259" key="1">
    <source>
        <dbReference type="PROSITE" id="PS51742"/>
    </source>
</evidence>
<dbReference type="RefSeq" id="WP_152120198.1">
    <property type="nucleotide sequence ID" value="NZ_QJOW01000003.1"/>
</dbReference>
<name>A0A5N5U961_9EURY</name>
<dbReference type="EMBL" id="QKKZ01000001">
    <property type="protein sequence ID" value="KAB7516250.1"/>
    <property type="molecule type" value="Genomic_DNA"/>
</dbReference>